<evidence type="ECO:0000256" key="1">
    <source>
        <dbReference type="ARBA" id="ARBA00022553"/>
    </source>
</evidence>
<dbReference type="Pfam" id="PF00990">
    <property type="entry name" value="GGDEF"/>
    <property type="match status" value="1"/>
</dbReference>
<gene>
    <name evidence="10" type="primary">mprA_2</name>
    <name evidence="10" type="ORF">ENSA7_15220</name>
</gene>
<dbReference type="PANTHER" id="PTHR48111:SF1">
    <property type="entry name" value="TWO-COMPONENT RESPONSE REGULATOR ORR33"/>
    <property type="match status" value="1"/>
</dbReference>
<feature type="domain" description="Response regulatory" evidence="8">
    <location>
        <begin position="7"/>
        <end position="123"/>
    </location>
</feature>
<evidence type="ECO:0000313" key="11">
    <source>
        <dbReference type="Proteomes" id="UP000238823"/>
    </source>
</evidence>
<dbReference type="InterPro" id="IPR011006">
    <property type="entry name" value="CheY-like_superfamily"/>
</dbReference>
<reference evidence="10 11" key="1">
    <citation type="submission" date="2018-03" db="EMBL/GenBank/DDBJ databases">
        <title>Draft Genome Sequences of the Obligatory Marine Myxobacteria Enhygromyxa salina SWB007.</title>
        <authorList>
            <person name="Poehlein A."/>
            <person name="Moghaddam J.A."/>
            <person name="Harms H."/>
            <person name="Alanjari M."/>
            <person name="Koenig G.M."/>
            <person name="Daniel R."/>
            <person name="Schaeberle T.F."/>
        </authorList>
    </citation>
    <scope>NUCLEOTIDE SEQUENCE [LARGE SCALE GENOMIC DNA]</scope>
    <source>
        <strain evidence="10 11">SWB007</strain>
    </source>
</reference>
<evidence type="ECO:0000256" key="7">
    <source>
        <dbReference type="SAM" id="MobiDB-lite"/>
    </source>
</evidence>
<dbReference type="InterPro" id="IPR000160">
    <property type="entry name" value="GGDEF_dom"/>
</dbReference>
<dbReference type="Proteomes" id="UP000238823">
    <property type="component" value="Unassembled WGS sequence"/>
</dbReference>
<dbReference type="Gene3D" id="3.40.50.2300">
    <property type="match status" value="1"/>
</dbReference>
<feature type="domain" description="GGDEF" evidence="9">
    <location>
        <begin position="190"/>
        <end position="323"/>
    </location>
</feature>
<dbReference type="Gene3D" id="3.30.70.270">
    <property type="match status" value="1"/>
</dbReference>
<evidence type="ECO:0000256" key="2">
    <source>
        <dbReference type="ARBA" id="ARBA00023012"/>
    </source>
</evidence>
<feature type="modified residue" description="4-aspartylphosphate" evidence="6">
    <location>
        <position position="56"/>
    </location>
</feature>
<sequence>MSTPRAKILVADDSSVERAAARTALEDAGYAVMEAVDGQQALEVFARDRPDLVMLDVVMPRLTGLETCRILKAKAGGNYLPVIMVSTRNSVNARVEGLRSGADDYLGKPYDAEELRARVEALLRTRKVIAERAATDGEPGSAGSTGSAGGGSGDGGSESEPPTPASTRHSNEAFKRRAEEEFDRAERYSDPLACLRVELDDYDGLVKRHSSDAVAGLVRGLRDVIEASVRKIDLVFRLDPRGYILLLPNTHFPGALAVAERICLDSAKIRVDAAPDYRCTVSVGVSFFPNKDTHSVQDLLDLVGAALDRARSEGGGKICLFQHQGYLYAPEAG</sequence>
<feature type="compositionally biased region" description="Basic and acidic residues" evidence="7">
    <location>
        <begin position="169"/>
        <end position="182"/>
    </location>
</feature>
<dbReference type="SUPFAM" id="SSF55073">
    <property type="entry name" value="Nucleotide cyclase"/>
    <property type="match status" value="1"/>
</dbReference>
<feature type="compositionally biased region" description="Gly residues" evidence="7">
    <location>
        <begin position="146"/>
        <end position="156"/>
    </location>
</feature>
<comment type="caution">
    <text evidence="10">The sequence shown here is derived from an EMBL/GenBank/DDBJ whole genome shotgun (WGS) entry which is preliminary data.</text>
</comment>
<dbReference type="SMART" id="SM00267">
    <property type="entry name" value="GGDEF"/>
    <property type="match status" value="1"/>
</dbReference>
<dbReference type="Pfam" id="PF00072">
    <property type="entry name" value="Response_reg"/>
    <property type="match status" value="1"/>
</dbReference>
<evidence type="ECO:0000256" key="3">
    <source>
        <dbReference type="ARBA" id="ARBA00023015"/>
    </source>
</evidence>
<dbReference type="GO" id="GO:0000976">
    <property type="term" value="F:transcription cis-regulatory region binding"/>
    <property type="evidence" value="ECO:0007669"/>
    <property type="project" value="TreeGrafter"/>
</dbReference>
<evidence type="ECO:0000313" key="10">
    <source>
        <dbReference type="EMBL" id="PRQ08704.1"/>
    </source>
</evidence>
<dbReference type="InterPro" id="IPR001789">
    <property type="entry name" value="Sig_transdc_resp-reg_receiver"/>
</dbReference>
<keyword evidence="2" id="KW-0902">Two-component regulatory system</keyword>
<dbReference type="EMBL" id="PVNL01000036">
    <property type="protein sequence ID" value="PRQ08704.1"/>
    <property type="molecule type" value="Genomic_DNA"/>
</dbReference>
<dbReference type="RefSeq" id="WP_106088558.1">
    <property type="nucleotide sequence ID" value="NZ_PVNL01000036.1"/>
</dbReference>
<evidence type="ECO:0000256" key="6">
    <source>
        <dbReference type="PROSITE-ProRule" id="PRU00169"/>
    </source>
</evidence>
<evidence type="ECO:0000259" key="9">
    <source>
        <dbReference type="PROSITE" id="PS50887"/>
    </source>
</evidence>
<dbReference type="InterPro" id="IPR043128">
    <property type="entry name" value="Rev_trsase/Diguanyl_cyclase"/>
</dbReference>
<keyword evidence="5" id="KW-0804">Transcription</keyword>
<dbReference type="GO" id="GO:0032993">
    <property type="term" value="C:protein-DNA complex"/>
    <property type="evidence" value="ECO:0007669"/>
    <property type="project" value="TreeGrafter"/>
</dbReference>
<dbReference type="PANTHER" id="PTHR48111">
    <property type="entry name" value="REGULATOR OF RPOS"/>
    <property type="match status" value="1"/>
</dbReference>
<evidence type="ECO:0000256" key="5">
    <source>
        <dbReference type="ARBA" id="ARBA00023163"/>
    </source>
</evidence>
<dbReference type="SMART" id="SM00448">
    <property type="entry name" value="REC"/>
    <property type="match status" value="1"/>
</dbReference>
<dbReference type="GO" id="GO:0005829">
    <property type="term" value="C:cytosol"/>
    <property type="evidence" value="ECO:0007669"/>
    <property type="project" value="TreeGrafter"/>
</dbReference>
<dbReference type="PROSITE" id="PS50110">
    <property type="entry name" value="RESPONSE_REGULATORY"/>
    <property type="match status" value="1"/>
</dbReference>
<dbReference type="GO" id="GO:0006355">
    <property type="term" value="P:regulation of DNA-templated transcription"/>
    <property type="evidence" value="ECO:0007669"/>
    <property type="project" value="TreeGrafter"/>
</dbReference>
<organism evidence="10 11">
    <name type="scientific">Enhygromyxa salina</name>
    <dbReference type="NCBI Taxonomy" id="215803"/>
    <lineage>
        <taxon>Bacteria</taxon>
        <taxon>Pseudomonadati</taxon>
        <taxon>Myxococcota</taxon>
        <taxon>Polyangia</taxon>
        <taxon>Nannocystales</taxon>
        <taxon>Nannocystaceae</taxon>
        <taxon>Enhygromyxa</taxon>
    </lineage>
</organism>
<dbReference type="InterPro" id="IPR029787">
    <property type="entry name" value="Nucleotide_cyclase"/>
</dbReference>
<feature type="region of interest" description="Disordered" evidence="7">
    <location>
        <begin position="132"/>
        <end position="182"/>
    </location>
</feature>
<dbReference type="GO" id="GO:0000156">
    <property type="term" value="F:phosphorelay response regulator activity"/>
    <property type="evidence" value="ECO:0007669"/>
    <property type="project" value="TreeGrafter"/>
</dbReference>
<dbReference type="SUPFAM" id="SSF52172">
    <property type="entry name" value="CheY-like"/>
    <property type="match status" value="1"/>
</dbReference>
<evidence type="ECO:0000259" key="8">
    <source>
        <dbReference type="PROSITE" id="PS50110"/>
    </source>
</evidence>
<name>A0A2S9YUE3_9BACT</name>
<dbReference type="AlphaFoldDB" id="A0A2S9YUE3"/>
<dbReference type="OrthoDB" id="9812260at2"/>
<protein>
    <submittedName>
        <fullName evidence="10">Response regulator MprA</fullName>
    </submittedName>
</protein>
<evidence type="ECO:0000256" key="4">
    <source>
        <dbReference type="ARBA" id="ARBA00023125"/>
    </source>
</evidence>
<dbReference type="PROSITE" id="PS50887">
    <property type="entry name" value="GGDEF"/>
    <property type="match status" value="1"/>
</dbReference>
<accession>A0A2S9YUE3</accession>
<dbReference type="NCBIfam" id="TIGR00254">
    <property type="entry name" value="GGDEF"/>
    <property type="match status" value="1"/>
</dbReference>
<proteinExistence type="predicted"/>
<keyword evidence="4" id="KW-0238">DNA-binding</keyword>
<keyword evidence="1 6" id="KW-0597">Phosphoprotein</keyword>
<keyword evidence="3" id="KW-0805">Transcription regulation</keyword>
<dbReference type="InterPro" id="IPR039420">
    <property type="entry name" value="WalR-like"/>
</dbReference>